<proteinExistence type="predicted"/>
<dbReference type="Pfam" id="PF00656">
    <property type="entry name" value="Peptidase_C14"/>
    <property type="match status" value="1"/>
</dbReference>
<evidence type="ECO:0000313" key="4">
    <source>
        <dbReference type="Proteomes" id="UP001597483"/>
    </source>
</evidence>
<name>A0ABW5H3T9_9PSEU</name>
<accession>A0ABW5H3T9</accession>
<keyword evidence="1" id="KW-1133">Transmembrane helix</keyword>
<dbReference type="RefSeq" id="WP_378302908.1">
    <property type="nucleotide sequence ID" value="NZ_JBHUKS010000006.1"/>
</dbReference>
<dbReference type="InterPro" id="IPR029030">
    <property type="entry name" value="Caspase-like_dom_sf"/>
</dbReference>
<evidence type="ECO:0000259" key="2">
    <source>
        <dbReference type="Pfam" id="PF00656"/>
    </source>
</evidence>
<organism evidence="3 4">
    <name type="scientific">Amycolatopsis silviterrae</name>
    <dbReference type="NCBI Taxonomy" id="1656914"/>
    <lineage>
        <taxon>Bacteria</taxon>
        <taxon>Bacillati</taxon>
        <taxon>Actinomycetota</taxon>
        <taxon>Actinomycetes</taxon>
        <taxon>Pseudonocardiales</taxon>
        <taxon>Pseudonocardiaceae</taxon>
        <taxon>Amycolatopsis</taxon>
    </lineage>
</organism>
<reference evidence="4" key="1">
    <citation type="journal article" date="2019" name="Int. J. Syst. Evol. Microbiol.">
        <title>The Global Catalogue of Microorganisms (GCM) 10K type strain sequencing project: providing services to taxonomists for standard genome sequencing and annotation.</title>
        <authorList>
            <consortium name="The Broad Institute Genomics Platform"/>
            <consortium name="The Broad Institute Genome Sequencing Center for Infectious Disease"/>
            <person name="Wu L."/>
            <person name="Ma J."/>
        </authorList>
    </citation>
    <scope>NUCLEOTIDE SEQUENCE [LARGE SCALE GENOMIC DNA]</scope>
    <source>
        <strain evidence="4">CGMCC 4.7641</strain>
    </source>
</reference>
<feature type="transmembrane region" description="Helical" evidence="1">
    <location>
        <begin position="314"/>
        <end position="334"/>
    </location>
</feature>
<evidence type="ECO:0000313" key="3">
    <source>
        <dbReference type="EMBL" id="MFD2467830.1"/>
    </source>
</evidence>
<dbReference type="InterPro" id="IPR011600">
    <property type="entry name" value="Pept_C14_caspase"/>
</dbReference>
<protein>
    <submittedName>
        <fullName evidence="3">Caspase family protein</fullName>
    </submittedName>
</protein>
<comment type="caution">
    <text evidence="3">The sequence shown here is derived from an EMBL/GenBank/DDBJ whole genome shotgun (WGS) entry which is preliminary data.</text>
</comment>
<feature type="domain" description="Peptidase C14 caspase" evidence="2">
    <location>
        <begin position="13"/>
        <end position="228"/>
    </location>
</feature>
<dbReference type="Gene3D" id="3.40.50.1460">
    <property type="match status" value="1"/>
</dbReference>
<feature type="transmembrane region" description="Helical" evidence="1">
    <location>
        <begin position="287"/>
        <end position="308"/>
    </location>
</feature>
<dbReference type="NCBIfam" id="NF047832">
    <property type="entry name" value="caspase_w_EACC1"/>
    <property type="match status" value="1"/>
</dbReference>
<evidence type="ECO:0000256" key="1">
    <source>
        <dbReference type="SAM" id="Phobius"/>
    </source>
</evidence>
<gene>
    <name evidence="3" type="ORF">ACFSVL_10520</name>
</gene>
<dbReference type="Proteomes" id="UP001597483">
    <property type="component" value="Unassembled WGS sequence"/>
</dbReference>
<dbReference type="SUPFAM" id="SSF52129">
    <property type="entry name" value="Caspase-like"/>
    <property type="match status" value="1"/>
</dbReference>
<keyword evidence="1" id="KW-0472">Membrane</keyword>
<sequence>MPGPWFPDRQLSRAVLIGTAAFRSADLPDLPAVAHNLDALRQVLTDAQHGVVEQCTVLADDEVTDAKVGAAIAEAAREATDLLLVYYAGHGVLDEDGRLHLARPDTSLDHIGWTSVSVDLLKRDVVRARARARVLVLDCCFSGRAVAAMSDPRSLLAGQLALADPRGPVVGQRALSGTYTLTSTTATAPSHAPPGMRYTSFTNALLGALAQPNPLTLDEIYQRISAELDGLGLPLPQHNATGDAATLALARGLVPASGTPLPPPAAPPVAQRVFLAARPPSRARMTATWAVFVLGLAAIGTASAVLASGRWGAVFSWILLLLGPALLLAPFRAARGKLEIQRHHLSVQWQYGRRTDIAWQRIHQIRVVPVDRPELRMPRCDIEIELGNASYLPLDGGPLKRVPDCERPTYWFGEIDTSPRRLVAALRQYLPQQARMG</sequence>
<keyword evidence="1" id="KW-0812">Transmembrane</keyword>
<keyword evidence="4" id="KW-1185">Reference proteome</keyword>
<dbReference type="EMBL" id="JBHUKS010000006">
    <property type="protein sequence ID" value="MFD2467830.1"/>
    <property type="molecule type" value="Genomic_DNA"/>
</dbReference>